<evidence type="ECO:0000313" key="2">
    <source>
        <dbReference type="Proteomes" id="UP001054889"/>
    </source>
</evidence>
<proteinExistence type="predicted"/>
<reference evidence="1" key="1">
    <citation type="journal article" date="2018" name="DNA Res.">
        <title>Multiple hybrid de novo genome assembly of finger millet, an orphan allotetraploid crop.</title>
        <authorList>
            <person name="Hatakeyama M."/>
            <person name="Aluri S."/>
            <person name="Balachadran M.T."/>
            <person name="Sivarajan S.R."/>
            <person name="Patrignani A."/>
            <person name="Gruter S."/>
            <person name="Poveda L."/>
            <person name="Shimizu-Inatsugi R."/>
            <person name="Baeten J."/>
            <person name="Francoijs K.J."/>
            <person name="Nataraja K.N."/>
            <person name="Reddy Y.A.N."/>
            <person name="Phadnis S."/>
            <person name="Ravikumar R.L."/>
            <person name="Schlapbach R."/>
            <person name="Sreeman S.M."/>
            <person name="Shimizu K.K."/>
        </authorList>
    </citation>
    <scope>NUCLEOTIDE SEQUENCE</scope>
</reference>
<keyword evidence="2" id="KW-1185">Reference proteome</keyword>
<dbReference type="AlphaFoldDB" id="A0AAV5DMM2"/>
<protein>
    <recommendedName>
        <fullName evidence="3">F-box domain-containing protein</fullName>
    </recommendedName>
</protein>
<accession>A0AAV5DMM2</accession>
<evidence type="ECO:0000313" key="1">
    <source>
        <dbReference type="EMBL" id="GJN11436.1"/>
    </source>
</evidence>
<name>A0AAV5DMM2_ELECO</name>
<gene>
    <name evidence="1" type="primary">ga29630</name>
    <name evidence="1" type="ORF">PR202_ga29630</name>
</gene>
<dbReference type="PANTHER" id="PTHR31264">
    <property type="entry name" value="OS07G0554500 PROTEIN-RELATED"/>
    <property type="match status" value="1"/>
</dbReference>
<dbReference type="PANTHER" id="PTHR31264:SF3">
    <property type="entry name" value="OS07G0554100 PROTEIN"/>
    <property type="match status" value="1"/>
</dbReference>
<dbReference type="InterPro" id="IPR036047">
    <property type="entry name" value="F-box-like_dom_sf"/>
</dbReference>
<sequence length="309" mass="34794">MPSSACSVLPGPDATLPPVLSEDLLEEIFLRIASPADLTRASTACAIFRRLVTGPSFLCRYRSLHPPLFLGRIAGFQQVQRPHPSAHAARAFAGAANFNFDNYLPRDRGRGWLPTDVHDGRVLLESINFDNLMDTDLAVCDPLSGQFHLLPLIPISVQMREQNELNFEFEAFLVPSGDKDKETTFKVIFQAYYMENIVASVFSSNSRSSSIGTSTGWGDSGLPDRSMQSLGGRQYSYGCFYWKMDRVNKLLKQDISRMKFTIVDLPPYHEEQDITIVEAEGRLGMFSYIDNISMTYLLYYTRQKADKNS</sequence>
<reference evidence="1" key="2">
    <citation type="submission" date="2021-12" db="EMBL/GenBank/DDBJ databases">
        <title>Resequencing data analysis of finger millet.</title>
        <authorList>
            <person name="Hatakeyama M."/>
            <person name="Aluri S."/>
            <person name="Balachadran M.T."/>
            <person name="Sivarajan S.R."/>
            <person name="Poveda L."/>
            <person name="Shimizu-Inatsugi R."/>
            <person name="Schlapbach R."/>
            <person name="Sreeman S.M."/>
            <person name="Shimizu K.K."/>
        </authorList>
    </citation>
    <scope>NUCLEOTIDE SEQUENCE</scope>
</reference>
<dbReference type="Proteomes" id="UP001054889">
    <property type="component" value="Unassembled WGS sequence"/>
</dbReference>
<evidence type="ECO:0008006" key="3">
    <source>
        <dbReference type="Google" id="ProtNLM"/>
    </source>
</evidence>
<organism evidence="1 2">
    <name type="scientific">Eleusine coracana subsp. coracana</name>
    <dbReference type="NCBI Taxonomy" id="191504"/>
    <lineage>
        <taxon>Eukaryota</taxon>
        <taxon>Viridiplantae</taxon>
        <taxon>Streptophyta</taxon>
        <taxon>Embryophyta</taxon>
        <taxon>Tracheophyta</taxon>
        <taxon>Spermatophyta</taxon>
        <taxon>Magnoliopsida</taxon>
        <taxon>Liliopsida</taxon>
        <taxon>Poales</taxon>
        <taxon>Poaceae</taxon>
        <taxon>PACMAD clade</taxon>
        <taxon>Chloridoideae</taxon>
        <taxon>Cynodonteae</taxon>
        <taxon>Eleusininae</taxon>
        <taxon>Eleusine</taxon>
    </lineage>
</organism>
<dbReference type="EMBL" id="BQKI01000018">
    <property type="protein sequence ID" value="GJN11436.1"/>
    <property type="molecule type" value="Genomic_DNA"/>
</dbReference>
<dbReference type="SUPFAM" id="SSF81383">
    <property type="entry name" value="F-box domain"/>
    <property type="match status" value="1"/>
</dbReference>
<comment type="caution">
    <text evidence="1">The sequence shown here is derived from an EMBL/GenBank/DDBJ whole genome shotgun (WGS) entry which is preliminary data.</text>
</comment>